<keyword evidence="3" id="KW-1185">Reference proteome</keyword>
<evidence type="ECO:0000313" key="3">
    <source>
        <dbReference type="Proteomes" id="UP001367030"/>
    </source>
</evidence>
<gene>
    <name evidence="2" type="ORF">WKW79_14620</name>
</gene>
<keyword evidence="1" id="KW-0732">Signal</keyword>
<accession>A0ABU8X9L5</accession>
<dbReference type="EMBL" id="JBBKZS010000005">
    <property type="protein sequence ID" value="MEJ8855814.1"/>
    <property type="molecule type" value="Genomic_DNA"/>
</dbReference>
<evidence type="ECO:0000313" key="2">
    <source>
        <dbReference type="EMBL" id="MEJ8855814.1"/>
    </source>
</evidence>
<feature type="signal peptide" evidence="1">
    <location>
        <begin position="1"/>
        <end position="31"/>
    </location>
</feature>
<feature type="chain" id="PRO_5045531012" description="Lipoprotein" evidence="1">
    <location>
        <begin position="32"/>
        <end position="106"/>
    </location>
</feature>
<reference evidence="2 3" key="1">
    <citation type="submission" date="2024-03" db="EMBL/GenBank/DDBJ databases">
        <title>Novel species of the genus Variovorax.</title>
        <authorList>
            <person name="Liu Q."/>
            <person name="Xin Y.-H."/>
        </authorList>
    </citation>
    <scope>NUCLEOTIDE SEQUENCE [LARGE SCALE GENOMIC DNA]</scope>
    <source>
        <strain evidence="2 3">KACC 18901</strain>
    </source>
</reference>
<evidence type="ECO:0000256" key="1">
    <source>
        <dbReference type="SAM" id="SignalP"/>
    </source>
</evidence>
<organism evidence="2 3">
    <name type="scientific">Variovorax robiniae</name>
    <dbReference type="NCBI Taxonomy" id="1836199"/>
    <lineage>
        <taxon>Bacteria</taxon>
        <taxon>Pseudomonadati</taxon>
        <taxon>Pseudomonadota</taxon>
        <taxon>Betaproteobacteria</taxon>
        <taxon>Burkholderiales</taxon>
        <taxon>Comamonadaceae</taxon>
        <taxon>Variovorax</taxon>
    </lineage>
</organism>
<proteinExistence type="predicted"/>
<name>A0ABU8X9L5_9BURK</name>
<protein>
    <recommendedName>
        <fullName evidence="4">Lipoprotein</fullName>
    </recommendedName>
</protein>
<dbReference type="RefSeq" id="WP_340335890.1">
    <property type="nucleotide sequence ID" value="NZ_JBBKZS010000005.1"/>
</dbReference>
<dbReference type="Proteomes" id="UP001367030">
    <property type="component" value="Unassembled WGS sequence"/>
</dbReference>
<comment type="caution">
    <text evidence="2">The sequence shown here is derived from an EMBL/GenBank/DDBJ whole genome shotgun (WGS) entry which is preliminary data.</text>
</comment>
<sequence length="106" mass="11221">MQKNLTFHRLPGPIRLVALSGVLLCMLAGCASNSGVIPTGSGGFLIAKQAATGFPGMGNLKAEVYQAAVAHCGKDKKEMEVTTYTESQPPFIFGNYPRAEVAFKCV</sequence>
<evidence type="ECO:0008006" key="4">
    <source>
        <dbReference type="Google" id="ProtNLM"/>
    </source>
</evidence>
<dbReference type="PROSITE" id="PS51257">
    <property type="entry name" value="PROKAR_LIPOPROTEIN"/>
    <property type="match status" value="1"/>
</dbReference>